<dbReference type="Proteomes" id="UP001596405">
    <property type="component" value="Unassembled WGS sequence"/>
</dbReference>
<reference evidence="3" key="1">
    <citation type="journal article" date="2019" name="Int. J. Syst. Evol. Microbiol.">
        <title>The Global Catalogue of Microorganisms (GCM) 10K type strain sequencing project: providing services to taxonomists for standard genome sequencing and annotation.</title>
        <authorList>
            <consortium name="The Broad Institute Genomics Platform"/>
            <consortium name="The Broad Institute Genome Sequencing Center for Infectious Disease"/>
            <person name="Wu L."/>
            <person name="Ma J."/>
        </authorList>
    </citation>
    <scope>NUCLEOTIDE SEQUENCE [LARGE SCALE GENOMIC DNA]</scope>
    <source>
        <strain evidence="3">CGMCC 4.7393</strain>
    </source>
</reference>
<comment type="caution">
    <text evidence="2">The sequence shown here is derived from an EMBL/GenBank/DDBJ whole genome shotgun (WGS) entry which is preliminary data.</text>
</comment>
<organism evidence="2 3">
    <name type="scientific">Rufibacter roseus</name>
    <dbReference type="NCBI Taxonomy" id="1567108"/>
    <lineage>
        <taxon>Bacteria</taxon>
        <taxon>Pseudomonadati</taxon>
        <taxon>Bacteroidota</taxon>
        <taxon>Cytophagia</taxon>
        <taxon>Cytophagales</taxon>
        <taxon>Hymenobacteraceae</taxon>
        <taxon>Rufibacter</taxon>
    </lineage>
</organism>
<feature type="region of interest" description="Disordered" evidence="1">
    <location>
        <begin position="72"/>
        <end position="115"/>
    </location>
</feature>
<keyword evidence="3" id="KW-1185">Reference proteome</keyword>
<evidence type="ECO:0000313" key="3">
    <source>
        <dbReference type="Proteomes" id="UP001596405"/>
    </source>
</evidence>
<gene>
    <name evidence="2" type="ORF">ACFQHR_07145</name>
</gene>
<evidence type="ECO:0000256" key="1">
    <source>
        <dbReference type="SAM" id="MobiDB-lite"/>
    </source>
</evidence>
<proteinExistence type="predicted"/>
<dbReference type="RefSeq" id="WP_153042037.1">
    <property type="nucleotide sequence ID" value="NZ_JBHSYQ010000003.1"/>
</dbReference>
<accession>A0ABW2DK53</accession>
<evidence type="ECO:0000313" key="2">
    <source>
        <dbReference type="EMBL" id="MFC6997395.1"/>
    </source>
</evidence>
<dbReference type="EMBL" id="JBHSYQ010000003">
    <property type="protein sequence ID" value="MFC6997395.1"/>
    <property type="molecule type" value="Genomic_DNA"/>
</dbReference>
<dbReference type="PROSITE" id="PS51257">
    <property type="entry name" value="PROKAR_LIPOPROTEIN"/>
    <property type="match status" value="1"/>
</dbReference>
<sequence length="115" mass="13009">METFWRSFGKKGRKTFSTIFCCVAVGVGAACTSSRDNPALEETAPVRVYRATPTVEQMNQQSSTVNRKINIEAQPHDAAMRPPGERTQRVLPNRQPLYVDTVSTRRPRPDTTRRE</sequence>
<feature type="compositionally biased region" description="Basic and acidic residues" evidence="1">
    <location>
        <begin position="74"/>
        <end position="88"/>
    </location>
</feature>
<name>A0ABW2DK53_9BACT</name>
<protein>
    <submittedName>
        <fullName evidence="2">Uncharacterized protein</fullName>
    </submittedName>
</protein>